<feature type="region of interest" description="Disordered" evidence="8">
    <location>
        <begin position="563"/>
        <end position="589"/>
    </location>
</feature>
<feature type="region of interest" description="Disordered" evidence="8">
    <location>
        <begin position="477"/>
        <end position="496"/>
    </location>
</feature>
<dbReference type="PANTHER" id="PTHR24056">
    <property type="entry name" value="CELL DIVISION PROTEIN KINASE"/>
    <property type="match status" value="1"/>
</dbReference>
<evidence type="ECO:0000313" key="12">
    <source>
        <dbReference type="WBParaSite" id="EgrG_001021000"/>
    </source>
</evidence>
<reference evidence="10 11" key="1">
    <citation type="journal article" date="2013" name="Nature">
        <title>The genomes of four tapeworm species reveal adaptations to parasitism.</title>
        <authorList>
            <person name="Tsai I.J."/>
            <person name="Zarowiecki M."/>
            <person name="Holroyd N."/>
            <person name="Garciarrubio A."/>
            <person name="Sanchez-Flores A."/>
            <person name="Brooks K.L."/>
            <person name="Tracey A."/>
            <person name="Bobes R.J."/>
            <person name="Fragoso G."/>
            <person name="Sciutto E."/>
            <person name="Aslett M."/>
            <person name="Beasley H."/>
            <person name="Bennett H.M."/>
            <person name="Cai J."/>
            <person name="Camicia F."/>
            <person name="Clark R."/>
            <person name="Cucher M."/>
            <person name="De Silva N."/>
            <person name="Day T.A."/>
            <person name="Deplazes P."/>
            <person name="Estrada K."/>
            <person name="Fernandez C."/>
            <person name="Holland P.W."/>
            <person name="Hou J."/>
            <person name="Hu S."/>
            <person name="Huckvale T."/>
            <person name="Hung S.S."/>
            <person name="Kamenetzky L."/>
            <person name="Keane J.A."/>
            <person name="Kiss F."/>
            <person name="Koziol U."/>
            <person name="Lambert O."/>
            <person name="Liu K."/>
            <person name="Luo X."/>
            <person name="Luo Y."/>
            <person name="Macchiaroli N."/>
            <person name="Nichol S."/>
            <person name="Paps J."/>
            <person name="Parkinson J."/>
            <person name="Pouchkina-Stantcheva N."/>
            <person name="Riddiford N."/>
            <person name="Rosenzvit M."/>
            <person name="Salinas G."/>
            <person name="Wasmuth J.D."/>
            <person name="Zamanian M."/>
            <person name="Zheng Y."/>
            <person name="Cai X."/>
            <person name="Soberon X."/>
            <person name="Olson P.D."/>
            <person name="Laclette J.P."/>
            <person name="Brehm K."/>
            <person name="Berriman M."/>
            <person name="Garciarrubio A."/>
            <person name="Bobes R.J."/>
            <person name="Fragoso G."/>
            <person name="Sanchez-Flores A."/>
            <person name="Estrada K."/>
            <person name="Cevallos M.A."/>
            <person name="Morett E."/>
            <person name="Gonzalez V."/>
            <person name="Portillo T."/>
            <person name="Ochoa-Leyva A."/>
            <person name="Jose M.V."/>
            <person name="Sciutto E."/>
            <person name="Landa A."/>
            <person name="Jimenez L."/>
            <person name="Valdes V."/>
            <person name="Carrero J.C."/>
            <person name="Larralde C."/>
            <person name="Morales-Montor J."/>
            <person name="Limon-Lason J."/>
            <person name="Soberon X."/>
            <person name="Laclette J.P."/>
        </authorList>
    </citation>
    <scope>NUCLEOTIDE SEQUENCE [LARGE SCALE GENOMIC DNA]</scope>
</reference>
<feature type="region of interest" description="Disordered" evidence="8">
    <location>
        <begin position="396"/>
        <end position="415"/>
    </location>
</feature>
<dbReference type="EMBL" id="LK028577">
    <property type="protein sequence ID" value="CDS17455.1"/>
    <property type="molecule type" value="Genomic_DNA"/>
</dbReference>
<name>A0A068WG87_ECHGR</name>
<dbReference type="GO" id="GO:0007165">
    <property type="term" value="P:signal transduction"/>
    <property type="evidence" value="ECO:0007669"/>
    <property type="project" value="TreeGrafter"/>
</dbReference>
<feature type="region of interest" description="Disordered" evidence="8">
    <location>
        <begin position="428"/>
        <end position="464"/>
    </location>
</feature>
<protein>
    <submittedName>
        <fullName evidence="10 12">Cyclin dependent kinase 6</fullName>
    </submittedName>
</protein>
<dbReference type="SUPFAM" id="SSF56112">
    <property type="entry name" value="Protein kinase-like (PK-like)"/>
    <property type="match status" value="1"/>
</dbReference>
<dbReference type="Pfam" id="PF00069">
    <property type="entry name" value="Pkinase"/>
    <property type="match status" value="1"/>
</dbReference>
<dbReference type="PROSITE" id="PS00107">
    <property type="entry name" value="PROTEIN_KINASE_ATP"/>
    <property type="match status" value="1"/>
</dbReference>
<dbReference type="GO" id="GO:0005737">
    <property type="term" value="C:cytoplasm"/>
    <property type="evidence" value="ECO:0007669"/>
    <property type="project" value="TreeGrafter"/>
</dbReference>
<evidence type="ECO:0000256" key="6">
    <source>
        <dbReference type="ARBA" id="ARBA00022840"/>
    </source>
</evidence>
<feature type="binding site" evidence="7">
    <location>
        <position position="71"/>
    </location>
    <ligand>
        <name>ATP</name>
        <dbReference type="ChEBI" id="CHEBI:30616"/>
    </ligand>
</feature>
<dbReference type="FunFam" id="1.10.510.10:FF:000624">
    <property type="entry name" value="Mitogen-activated protein kinase"/>
    <property type="match status" value="1"/>
</dbReference>
<dbReference type="PROSITE" id="PS00108">
    <property type="entry name" value="PROTEIN_KINASE_ST"/>
    <property type="match status" value="1"/>
</dbReference>
<evidence type="ECO:0000256" key="7">
    <source>
        <dbReference type="PROSITE-ProRule" id="PRU10141"/>
    </source>
</evidence>
<sequence length="729" mass="78946">MKMTTQNLTAVCPSSLEFDMASLRPLLPLNQTAYGRIPSDDKYQPSDLLGAGAYGRVFKGTSPDGQVVALKEILIPADDQGIPLSTLRELAVLKKVQAAKSPYLVQMLDISLRRSGPDLSVYIVFEFIDFDLAQFLSNVPQETGLPITTIREMSAQLLKGIDFLHSHRIIHRDIKPANILIDKDGKHLKITDFGLSRVLGWESPLTPVVVTLWYRSPEILLLSEYLSPCDVWAAGCIIVELFNLAPIFSGKTDTVVLQKIFNTLGFPPESEWPKNSFLKWINFKKVGEHSILRSKVKTNDSAALELIEKLLTFNSNKRITACGALKLPFFTIGSNTALADFRTSTSAETQSSSSSVTAAVITHSAQSRSSLRIASKNAMARPFIPSRHSLMPALCRPSSGPRGGRSQNGVSPVGPMTRQRAAALVGDASPIPSASTRNGGRRHTQPTRSRTSLVPAPTVSKLSNESTISATNTAVLTTGTPANASNPTFRGRQKRTARRRTVMGAKLKTVCEMLVTAGDESTKVVAQSLTTIVNMSDGEKVKASDLRNLPSLDDSQPCLYVPSPPPLKNLASSSTKRSEPSIPRKHMTFCSPPKMLRTATESVPVAVEAPSEPSTSLQLEASVVSDDGESQVGSQPLSGRWSCWRETARSIPDSADPQEDTTLDEVDLDDEGESGRTVKVLEETTQCNEGVSQELLSSINSLSSLSEVDSGVAQLEDTKVINRTSTSDN</sequence>
<evidence type="ECO:0000256" key="8">
    <source>
        <dbReference type="SAM" id="MobiDB-lite"/>
    </source>
</evidence>
<reference evidence="12" key="3">
    <citation type="submission" date="2020-10" db="UniProtKB">
        <authorList>
            <consortium name="WormBaseParasite"/>
        </authorList>
    </citation>
    <scope>IDENTIFICATION</scope>
</reference>
<dbReference type="PROSITE" id="PS50011">
    <property type="entry name" value="PROTEIN_KINASE_DOM"/>
    <property type="match status" value="1"/>
</dbReference>
<accession>A0A068WG87</accession>
<evidence type="ECO:0000256" key="5">
    <source>
        <dbReference type="ARBA" id="ARBA00022777"/>
    </source>
</evidence>
<dbReference type="WBParaSite" id="EgrG_001021000">
    <property type="protein sequence ID" value="EgrG_001021000"/>
    <property type="gene ID" value="EgrG_001021000"/>
</dbReference>
<proteinExistence type="inferred from homology"/>
<dbReference type="GO" id="GO:0000307">
    <property type="term" value="C:cyclin-dependent protein kinase holoenzyme complex"/>
    <property type="evidence" value="ECO:0007669"/>
    <property type="project" value="TreeGrafter"/>
</dbReference>
<dbReference type="InterPro" id="IPR017441">
    <property type="entry name" value="Protein_kinase_ATP_BS"/>
</dbReference>
<dbReference type="GO" id="GO:0005634">
    <property type="term" value="C:nucleus"/>
    <property type="evidence" value="ECO:0007669"/>
    <property type="project" value="TreeGrafter"/>
</dbReference>
<keyword evidence="6 7" id="KW-0067">ATP-binding</keyword>
<evidence type="ECO:0000256" key="2">
    <source>
        <dbReference type="ARBA" id="ARBA00022527"/>
    </source>
</evidence>
<reference evidence="10" key="2">
    <citation type="submission" date="2014-06" db="EMBL/GenBank/DDBJ databases">
        <authorList>
            <person name="Aslett M."/>
        </authorList>
    </citation>
    <scope>NUCLEOTIDE SEQUENCE</scope>
</reference>
<dbReference type="GO" id="GO:0030332">
    <property type="term" value="F:cyclin binding"/>
    <property type="evidence" value="ECO:0007669"/>
    <property type="project" value="TreeGrafter"/>
</dbReference>
<dbReference type="InterPro" id="IPR000719">
    <property type="entry name" value="Prot_kinase_dom"/>
</dbReference>
<comment type="similarity">
    <text evidence="1">Belongs to the protein kinase superfamily. CMGC Ser/Thr protein kinase family. CDC2/CDKX subfamily.</text>
</comment>
<dbReference type="GO" id="GO:0004693">
    <property type="term" value="F:cyclin-dependent protein serine/threonine kinase activity"/>
    <property type="evidence" value="ECO:0007669"/>
    <property type="project" value="TreeGrafter"/>
</dbReference>
<dbReference type="InterPro" id="IPR011009">
    <property type="entry name" value="Kinase-like_dom_sf"/>
</dbReference>
<organism evidence="10">
    <name type="scientific">Echinococcus granulosus</name>
    <name type="common">Hydatid tapeworm</name>
    <dbReference type="NCBI Taxonomy" id="6210"/>
    <lineage>
        <taxon>Eukaryota</taxon>
        <taxon>Metazoa</taxon>
        <taxon>Spiralia</taxon>
        <taxon>Lophotrochozoa</taxon>
        <taxon>Platyhelminthes</taxon>
        <taxon>Cestoda</taxon>
        <taxon>Eucestoda</taxon>
        <taxon>Cyclophyllidea</taxon>
        <taxon>Taeniidae</taxon>
        <taxon>Echinococcus</taxon>
        <taxon>Echinococcus granulosus group</taxon>
    </lineage>
</organism>
<feature type="domain" description="Protein kinase" evidence="9">
    <location>
        <begin position="43"/>
        <end position="330"/>
    </location>
</feature>
<dbReference type="GO" id="GO:0010389">
    <property type="term" value="P:regulation of G2/M transition of mitotic cell cycle"/>
    <property type="evidence" value="ECO:0007669"/>
    <property type="project" value="TreeGrafter"/>
</dbReference>
<evidence type="ECO:0000313" key="10">
    <source>
        <dbReference type="EMBL" id="CDS17455.1"/>
    </source>
</evidence>
<feature type="compositionally biased region" description="Polar residues" evidence="8">
    <location>
        <begin position="477"/>
        <end position="487"/>
    </location>
</feature>
<dbReference type="GO" id="GO:0010468">
    <property type="term" value="P:regulation of gene expression"/>
    <property type="evidence" value="ECO:0007669"/>
    <property type="project" value="TreeGrafter"/>
</dbReference>
<dbReference type="PANTHER" id="PTHR24056:SF472">
    <property type="entry name" value="CYCLIN-DEPENDENT KINASE 4, ISOFORM A"/>
    <property type="match status" value="1"/>
</dbReference>
<dbReference type="Proteomes" id="UP000492820">
    <property type="component" value="Unassembled WGS sequence"/>
</dbReference>
<evidence type="ECO:0000256" key="1">
    <source>
        <dbReference type="ARBA" id="ARBA00006485"/>
    </source>
</evidence>
<dbReference type="InterPro" id="IPR050108">
    <property type="entry name" value="CDK"/>
</dbReference>
<dbReference type="OrthoDB" id="1732493at2759"/>
<keyword evidence="3" id="KW-0808">Transferase</keyword>
<dbReference type="GO" id="GO:0005524">
    <property type="term" value="F:ATP binding"/>
    <property type="evidence" value="ECO:0007669"/>
    <property type="project" value="UniProtKB-UniRule"/>
</dbReference>
<dbReference type="AlphaFoldDB" id="A0A068WG87"/>
<evidence type="ECO:0000256" key="4">
    <source>
        <dbReference type="ARBA" id="ARBA00022741"/>
    </source>
</evidence>
<evidence type="ECO:0000256" key="3">
    <source>
        <dbReference type="ARBA" id="ARBA00022679"/>
    </source>
</evidence>
<evidence type="ECO:0000313" key="11">
    <source>
        <dbReference type="Proteomes" id="UP000492820"/>
    </source>
</evidence>
<dbReference type="InterPro" id="IPR008271">
    <property type="entry name" value="Ser/Thr_kinase_AS"/>
</dbReference>
<dbReference type="SMART" id="SM00220">
    <property type="entry name" value="S_TKc"/>
    <property type="match status" value="1"/>
</dbReference>
<dbReference type="Gene3D" id="3.30.200.20">
    <property type="entry name" value="Phosphorylase Kinase, domain 1"/>
    <property type="match status" value="1"/>
</dbReference>
<keyword evidence="5 10" id="KW-0418">Kinase</keyword>
<dbReference type="Gene3D" id="1.10.510.10">
    <property type="entry name" value="Transferase(Phosphotransferase) domain 1"/>
    <property type="match status" value="1"/>
</dbReference>
<dbReference type="GO" id="GO:0000082">
    <property type="term" value="P:G1/S transition of mitotic cell cycle"/>
    <property type="evidence" value="ECO:0007669"/>
    <property type="project" value="TreeGrafter"/>
</dbReference>
<keyword evidence="2" id="KW-0723">Serine/threonine-protein kinase</keyword>
<evidence type="ECO:0000259" key="9">
    <source>
        <dbReference type="PROSITE" id="PS50011"/>
    </source>
</evidence>
<gene>
    <name evidence="10" type="ORF">EgrG_001021000</name>
</gene>
<keyword evidence="4 7" id="KW-0547">Nucleotide-binding</keyword>